<dbReference type="OrthoDB" id="5327489at2"/>
<gene>
    <name evidence="1" type="ORF">CQA58_01525</name>
</gene>
<protein>
    <submittedName>
        <fullName evidence="1">Uncharacterized protein</fullName>
    </submittedName>
</protein>
<dbReference type="RefSeq" id="WP_115568956.1">
    <property type="nucleotide sequence ID" value="NZ_NXLV01000002.1"/>
</dbReference>
<reference evidence="1 2" key="1">
    <citation type="submission" date="2018-04" db="EMBL/GenBank/DDBJ databases">
        <title>Novel Campyloabacter and Helicobacter Species and Strains.</title>
        <authorList>
            <person name="Mannion A.J."/>
            <person name="Shen Z."/>
            <person name="Fox J.G."/>
        </authorList>
    </citation>
    <scope>NUCLEOTIDE SEQUENCE [LARGE SCALE GENOMIC DNA]</scope>
    <source>
        <strain evidence="1 2">MIT 04-9366</strain>
    </source>
</reference>
<dbReference type="AlphaFoldDB" id="A0A3D8J3E7"/>
<evidence type="ECO:0000313" key="2">
    <source>
        <dbReference type="Proteomes" id="UP000257045"/>
    </source>
</evidence>
<accession>A0A3D8J3E7</accession>
<organism evidence="1 2">
    <name type="scientific">Helicobacter brantae</name>
    <dbReference type="NCBI Taxonomy" id="375927"/>
    <lineage>
        <taxon>Bacteria</taxon>
        <taxon>Pseudomonadati</taxon>
        <taxon>Campylobacterota</taxon>
        <taxon>Epsilonproteobacteria</taxon>
        <taxon>Campylobacterales</taxon>
        <taxon>Helicobacteraceae</taxon>
        <taxon>Helicobacter</taxon>
    </lineage>
</organism>
<sequence length="76" mass="8758">MQYIDTYGVVWEREAIINEIETLLNRIDDKHPSILSKEIMQEVDMKTLGSIYEGLLAKSGKEIANNQEWLFALVDS</sequence>
<dbReference type="Proteomes" id="UP000257045">
    <property type="component" value="Unassembled WGS sequence"/>
</dbReference>
<evidence type="ECO:0000313" key="1">
    <source>
        <dbReference type="EMBL" id="RDU71746.1"/>
    </source>
</evidence>
<comment type="caution">
    <text evidence="1">The sequence shown here is derived from an EMBL/GenBank/DDBJ whole genome shotgun (WGS) entry which is preliminary data.</text>
</comment>
<keyword evidence="2" id="KW-1185">Reference proteome</keyword>
<name>A0A3D8J3E7_9HELI</name>
<dbReference type="EMBL" id="NXLV01000002">
    <property type="protein sequence ID" value="RDU71746.1"/>
    <property type="molecule type" value="Genomic_DNA"/>
</dbReference>
<proteinExistence type="predicted"/>